<dbReference type="RefSeq" id="WP_345191189.1">
    <property type="nucleotide sequence ID" value="NZ_BAABJJ010000018.1"/>
</dbReference>
<dbReference type="InterPro" id="IPR050834">
    <property type="entry name" value="Glycosyltransf_2"/>
</dbReference>
<evidence type="ECO:0000259" key="3">
    <source>
        <dbReference type="Pfam" id="PF02709"/>
    </source>
</evidence>
<evidence type="ECO:0000313" key="4">
    <source>
        <dbReference type="EMBL" id="GAA4943000.1"/>
    </source>
</evidence>
<name>A0ABP9GKQ2_9FLAO</name>
<dbReference type="EMBL" id="BAABJJ010000018">
    <property type="protein sequence ID" value="GAA4943000.1"/>
    <property type="molecule type" value="Genomic_DNA"/>
</dbReference>
<accession>A0ABP9GKQ2</accession>
<dbReference type="Pfam" id="PF00535">
    <property type="entry name" value="Glycos_transf_2"/>
    <property type="match status" value="1"/>
</dbReference>
<dbReference type="Pfam" id="PF02709">
    <property type="entry name" value="Glyco_transf_7C"/>
    <property type="match status" value="1"/>
</dbReference>
<dbReference type="InterPro" id="IPR001173">
    <property type="entry name" value="Glyco_trans_2-like"/>
</dbReference>
<evidence type="ECO:0008006" key="6">
    <source>
        <dbReference type="Google" id="ProtNLM"/>
    </source>
</evidence>
<comment type="caution">
    <text evidence="4">The sequence shown here is derived from an EMBL/GenBank/DDBJ whole genome shotgun (WGS) entry which is preliminary data.</text>
</comment>
<sequence length="361" mass="42466">MKFTIIYAYRNREPNRVELSLLSLKKQKHINFEVVFVDYGSTLEFSENIKKVVEVFEFATYYHIGHNGLLWNKSKALNYGTTKTKTDTIFIADVDVLVAPDFSEVIESLIKPNQFSLFRIGYLPERVTSNVIENSDFDMLKPKHYGDTFGVGLFPKKALEKVGGLDEFFHFYGSEDEDLNFRLVAAGYKMNRCQSNMLLHQWHERYPQKAKENLSAIPRLSNIQRINQRHFLRHKETQKFALDAVQTRKYYSNSDYEILEKPSKIIEIDNIEAEVIHVLNYELPLFKSHIVKVIVKESAFYNSSKYKLKTALNKQTQPYLSMKEVNDLILQKILFDYRNYNYSYKVSKYLNSVEFTIDLRN</sequence>
<organism evidence="4 5">
    <name type="scientific">Algibacter agarivorans</name>
    <dbReference type="NCBI Taxonomy" id="1109741"/>
    <lineage>
        <taxon>Bacteria</taxon>
        <taxon>Pseudomonadati</taxon>
        <taxon>Bacteroidota</taxon>
        <taxon>Flavobacteriia</taxon>
        <taxon>Flavobacteriales</taxon>
        <taxon>Flavobacteriaceae</taxon>
        <taxon>Algibacter</taxon>
    </lineage>
</organism>
<dbReference type="SUPFAM" id="SSF53448">
    <property type="entry name" value="Nucleotide-diphospho-sugar transferases"/>
    <property type="match status" value="1"/>
</dbReference>
<dbReference type="InterPro" id="IPR029044">
    <property type="entry name" value="Nucleotide-diphossugar_trans"/>
</dbReference>
<reference evidence="5" key="1">
    <citation type="journal article" date="2019" name="Int. J. Syst. Evol. Microbiol.">
        <title>The Global Catalogue of Microorganisms (GCM) 10K type strain sequencing project: providing services to taxonomists for standard genome sequencing and annotation.</title>
        <authorList>
            <consortium name="The Broad Institute Genomics Platform"/>
            <consortium name="The Broad Institute Genome Sequencing Center for Infectious Disease"/>
            <person name="Wu L."/>
            <person name="Ma J."/>
        </authorList>
    </citation>
    <scope>NUCLEOTIDE SEQUENCE [LARGE SCALE GENOMIC DNA]</scope>
    <source>
        <strain evidence="5">JCM 18285</strain>
    </source>
</reference>
<protein>
    <recommendedName>
        <fullName evidence="6">Glycosyl transferase family 2</fullName>
    </recommendedName>
</protein>
<evidence type="ECO:0000256" key="1">
    <source>
        <dbReference type="ARBA" id="ARBA00022679"/>
    </source>
</evidence>
<dbReference type="Gene3D" id="3.90.550.10">
    <property type="entry name" value="Spore Coat Polysaccharide Biosynthesis Protein SpsA, Chain A"/>
    <property type="match status" value="1"/>
</dbReference>
<dbReference type="PANTHER" id="PTHR43685:SF2">
    <property type="entry name" value="GLYCOSYLTRANSFERASE 2-LIKE DOMAIN-CONTAINING PROTEIN"/>
    <property type="match status" value="1"/>
</dbReference>
<gene>
    <name evidence="4" type="ORF">GCM10023314_15090</name>
</gene>
<dbReference type="InterPro" id="IPR027791">
    <property type="entry name" value="Galactosyl_T_C"/>
</dbReference>
<evidence type="ECO:0000313" key="5">
    <source>
        <dbReference type="Proteomes" id="UP001501302"/>
    </source>
</evidence>
<feature type="domain" description="Galactosyltransferase C-terminal" evidence="3">
    <location>
        <begin position="140"/>
        <end position="195"/>
    </location>
</feature>
<keyword evidence="5" id="KW-1185">Reference proteome</keyword>
<dbReference type="Proteomes" id="UP001501302">
    <property type="component" value="Unassembled WGS sequence"/>
</dbReference>
<proteinExistence type="predicted"/>
<keyword evidence="1" id="KW-0808">Transferase</keyword>
<dbReference type="PANTHER" id="PTHR43685">
    <property type="entry name" value="GLYCOSYLTRANSFERASE"/>
    <property type="match status" value="1"/>
</dbReference>
<evidence type="ECO:0000259" key="2">
    <source>
        <dbReference type="Pfam" id="PF00535"/>
    </source>
</evidence>
<feature type="domain" description="Glycosyltransferase 2-like" evidence="2">
    <location>
        <begin position="5"/>
        <end position="111"/>
    </location>
</feature>